<protein>
    <submittedName>
        <fullName evidence="2">Uncharacterized protein</fullName>
    </submittedName>
</protein>
<dbReference type="AlphaFoldDB" id="A0AAV4WNC7"/>
<feature type="region of interest" description="Disordered" evidence="1">
    <location>
        <begin position="76"/>
        <end position="100"/>
    </location>
</feature>
<comment type="caution">
    <text evidence="2">The sequence shown here is derived from an EMBL/GenBank/DDBJ whole genome shotgun (WGS) entry which is preliminary data.</text>
</comment>
<proteinExistence type="predicted"/>
<keyword evidence="3" id="KW-1185">Reference proteome</keyword>
<organism evidence="2 3">
    <name type="scientific">Caerostris extrusa</name>
    <name type="common">Bark spider</name>
    <name type="synonym">Caerostris bankana</name>
    <dbReference type="NCBI Taxonomy" id="172846"/>
    <lineage>
        <taxon>Eukaryota</taxon>
        <taxon>Metazoa</taxon>
        <taxon>Ecdysozoa</taxon>
        <taxon>Arthropoda</taxon>
        <taxon>Chelicerata</taxon>
        <taxon>Arachnida</taxon>
        <taxon>Araneae</taxon>
        <taxon>Araneomorphae</taxon>
        <taxon>Entelegynae</taxon>
        <taxon>Araneoidea</taxon>
        <taxon>Araneidae</taxon>
        <taxon>Caerostris</taxon>
    </lineage>
</organism>
<dbReference type="EMBL" id="BPLR01016510">
    <property type="protein sequence ID" value="GIY84396.1"/>
    <property type="molecule type" value="Genomic_DNA"/>
</dbReference>
<accession>A0AAV4WNC7</accession>
<evidence type="ECO:0000256" key="1">
    <source>
        <dbReference type="SAM" id="MobiDB-lite"/>
    </source>
</evidence>
<gene>
    <name evidence="2" type="ORF">CEXT_645241</name>
</gene>
<reference evidence="2 3" key="1">
    <citation type="submission" date="2021-06" db="EMBL/GenBank/DDBJ databases">
        <title>Caerostris extrusa draft genome.</title>
        <authorList>
            <person name="Kono N."/>
            <person name="Arakawa K."/>
        </authorList>
    </citation>
    <scope>NUCLEOTIDE SEQUENCE [LARGE SCALE GENOMIC DNA]</scope>
</reference>
<evidence type="ECO:0000313" key="3">
    <source>
        <dbReference type="Proteomes" id="UP001054945"/>
    </source>
</evidence>
<sequence length="100" mass="11816">MLSKLLYLSDQLLFRKRASYWFVHEQLIIRLSSHLTQNKLSIKRLKIIKSSNRADLSLNKNYPSTQSIHTNWLETEQTTKQTKELSTERRNPSPVHTDGY</sequence>
<feature type="compositionally biased region" description="Basic and acidic residues" evidence="1">
    <location>
        <begin position="81"/>
        <end position="91"/>
    </location>
</feature>
<evidence type="ECO:0000313" key="2">
    <source>
        <dbReference type="EMBL" id="GIY84396.1"/>
    </source>
</evidence>
<dbReference type="Proteomes" id="UP001054945">
    <property type="component" value="Unassembled WGS sequence"/>
</dbReference>
<name>A0AAV4WNC7_CAEEX</name>